<reference evidence="9" key="1">
    <citation type="submission" date="2022-07" db="EMBL/GenBank/DDBJ databases">
        <title>Draft genome sequence of Zalerion maritima ATCC 34329, a (micro)plastics degrading marine fungus.</title>
        <authorList>
            <person name="Paco A."/>
            <person name="Goncalves M.F.M."/>
            <person name="Rocha-Santos T.A.P."/>
            <person name="Alves A."/>
        </authorList>
    </citation>
    <scope>NUCLEOTIDE SEQUENCE</scope>
    <source>
        <strain evidence="9">ATCC 34329</strain>
    </source>
</reference>
<evidence type="ECO:0000256" key="1">
    <source>
        <dbReference type="ARBA" id="ARBA00004567"/>
    </source>
</evidence>
<keyword evidence="10" id="KW-1185">Reference proteome</keyword>
<feature type="region of interest" description="Disordered" evidence="8">
    <location>
        <begin position="851"/>
        <end position="872"/>
    </location>
</feature>
<organism evidence="9 10">
    <name type="scientific">Zalerion maritima</name>
    <dbReference type="NCBI Taxonomy" id="339359"/>
    <lineage>
        <taxon>Eukaryota</taxon>
        <taxon>Fungi</taxon>
        <taxon>Dikarya</taxon>
        <taxon>Ascomycota</taxon>
        <taxon>Pezizomycotina</taxon>
        <taxon>Sordariomycetes</taxon>
        <taxon>Lulworthiomycetidae</taxon>
        <taxon>Lulworthiales</taxon>
        <taxon>Lulworthiaceae</taxon>
        <taxon>Zalerion</taxon>
    </lineage>
</organism>
<dbReference type="GO" id="GO:0006406">
    <property type="term" value="P:mRNA export from nucleus"/>
    <property type="evidence" value="ECO:0007669"/>
    <property type="project" value="TreeGrafter"/>
</dbReference>
<gene>
    <name evidence="9" type="ORF">MKZ38_007288</name>
</gene>
<keyword evidence="7" id="KW-0539">Nucleus</keyword>
<dbReference type="PANTHER" id="PTHR13257:SF0">
    <property type="entry name" value="NUCLEAR PORE COMPLEX PROTEIN NUP88"/>
    <property type="match status" value="1"/>
</dbReference>
<name>A0AAD5RHX6_9PEZI</name>
<dbReference type="InterPro" id="IPR037700">
    <property type="entry name" value="NUP88/NUP82"/>
</dbReference>
<dbReference type="GO" id="GO:0006606">
    <property type="term" value="P:protein import into nucleus"/>
    <property type="evidence" value="ECO:0007669"/>
    <property type="project" value="TreeGrafter"/>
</dbReference>
<accession>A0AAD5RHX6</accession>
<dbReference type="SUPFAM" id="SSF50978">
    <property type="entry name" value="WD40 repeat-like"/>
    <property type="match status" value="1"/>
</dbReference>
<proteinExistence type="predicted"/>
<evidence type="ECO:0000256" key="2">
    <source>
        <dbReference type="ARBA" id="ARBA00022448"/>
    </source>
</evidence>
<evidence type="ECO:0000256" key="5">
    <source>
        <dbReference type="ARBA" id="ARBA00023010"/>
    </source>
</evidence>
<sequence length="907" mass="100073">MPSVKSYTPAWLACSPGADLFKPSLDQPRRSAISVSSASRTKARRTIARRGTEAYIAVGREIRWVDLVYLRDSWVSQNRRGRTFKQEDSESSLQMIDEDDLHSSLGGAQGYRTLKTPLGLEIEALVMSPQENYLAVVTRHTVHICMLPNSSHLTAADTEPLKPKFYQLGPTLHVTSKSAVSTAIFHPLGVNGCTLVTVTEDANVRIWEFNPSDRWTFDQPTVSIDLKKLADGTSLDQDFSASTAGANSSFSPDALEMQVASACFPARGSGGWSAMTLWVCMTEGDVYALSPLLPNKWAPPPTLIPSLSVSIVSNLAAIEDDPEVSPQAKQLAQQQLEWMADLDSQDPQLTESMLGEPPTEIYKRPARPGATPKLQGPFEIDLAPDSDDDLDIQLTDIFVIGQKLEVDELMLGEDDDLEMDDIDREGLSLSVVCLLSTSGQLRICIDMEGVEAQWLPPPKKSKAAQLLHNEYEEHTLVTFQTLGILNQSEAFEEGWPMFSPDVLSRYAFYITHASSITYISLAPWVFRLATELDGESAPGAEFRIDLLANGQNSQRERLYAREISDASISMAATVAIRDPDLGYFLLSATQHEPVCVVLESPDEGNFHLTPPDTESDSTELDRKPIEWHEPRPTFMPSYAFQQPSSLPAWLDQLKTSKHRMLVNQEVRLSPATLGLFTEAHRIMSEETSRICAAAAELFRKADSLQREFQAQIAKSKELADRVEEIVADDEDEENSMSSNDRIETRILAAQERQKMLADRLESLKKKVSRAGSRPLSDKERQFVNEISNMHTGIVADDEKMIGSGKELVAGSNTNGLGSSINSRIKTPRQRFVEAQSLKEDLTSQAEELKKATAGGNDGGSAPSSPAPSLRIPADVRKAKLAQVRSLLDRETALVEGVKSRLERLSVG</sequence>
<evidence type="ECO:0000256" key="8">
    <source>
        <dbReference type="SAM" id="MobiDB-lite"/>
    </source>
</evidence>
<protein>
    <submittedName>
        <fullName evidence="9">Uncharacterized protein</fullName>
    </submittedName>
</protein>
<evidence type="ECO:0000256" key="6">
    <source>
        <dbReference type="ARBA" id="ARBA00023132"/>
    </source>
</evidence>
<dbReference type="EMBL" id="JAKWBI020000461">
    <property type="protein sequence ID" value="KAJ2894738.1"/>
    <property type="molecule type" value="Genomic_DNA"/>
</dbReference>
<keyword evidence="3" id="KW-0509">mRNA transport</keyword>
<dbReference type="InterPro" id="IPR036322">
    <property type="entry name" value="WD40_repeat_dom_sf"/>
</dbReference>
<keyword evidence="5" id="KW-0811">Translocation</keyword>
<comment type="caution">
    <text evidence="9">The sequence shown here is derived from an EMBL/GenBank/DDBJ whole genome shotgun (WGS) entry which is preliminary data.</text>
</comment>
<dbReference type="GO" id="GO:0017056">
    <property type="term" value="F:structural constituent of nuclear pore"/>
    <property type="evidence" value="ECO:0007669"/>
    <property type="project" value="InterPro"/>
</dbReference>
<keyword evidence="6" id="KW-0906">Nuclear pore complex</keyword>
<evidence type="ECO:0000313" key="9">
    <source>
        <dbReference type="EMBL" id="KAJ2894738.1"/>
    </source>
</evidence>
<evidence type="ECO:0000256" key="7">
    <source>
        <dbReference type="ARBA" id="ARBA00023242"/>
    </source>
</evidence>
<dbReference type="GO" id="GO:0000056">
    <property type="term" value="P:ribosomal small subunit export from nucleus"/>
    <property type="evidence" value="ECO:0007669"/>
    <property type="project" value="InterPro"/>
</dbReference>
<dbReference type="GO" id="GO:0005643">
    <property type="term" value="C:nuclear pore"/>
    <property type="evidence" value="ECO:0007669"/>
    <property type="project" value="UniProtKB-SubCell"/>
</dbReference>
<evidence type="ECO:0000256" key="3">
    <source>
        <dbReference type="ARBA" id="ARBA00022816"/>
    </source>
</evidence>
<feature type="compositionally biased region" description="Low complexity" evidence="8">
    <location>
        <begin position="859"/>
        <end position="872"/>
    </location>
</feature>
<dbReference type="PANTHER" id="PTHR13257">
    <property type="entry name" value="NUCLEOPORIN NUP84-RELATED"/>
    <property type="match status" value="1"/>
</dbReference>
<dbReference type="Proteomes" id="UP001201980">
    <property type="component" value="Unassembled WGS sequence"/>
</dbReference>
<dbReference type="GO" id="GO:0000055">
    <property type="term" value="P:ribosomal large subunit export from nucleus"/>
    <property type="evidence" value="ECO:0007669"/>
    <property type="project" value="InterPro"/>
</dbReference>
<evidence type="ECO:0000313" key="10">
    <source>
        <dbReference type="Proteomes" id="UP001201980"/>
    </source>
</evidence>
<comment type="subcellular location">
    <subcellularLocation>
        <location evidence="1">Nucleus</location>
        <location evidence="1">Nuclear pore complex</location>
    </subcellularLocation>
</comment>
<dbReference type="AlphaFoldDB" id="A0AAD5RHX6"/>
<evidence type="ECO:0000256" key="4">
    <source>
        <dbReference type="ARBA" id="ARBA00022927"/>
    </source>
</evidence>
<keyword evidence="2" id="KW-0813">Transport</keyword>
<keyword evidence="4" id="KW-0653">Protein transport</keyword>